<dbReference type="RefSeq" id="WP_344737705.1">
    <property type="nucleotide sequence ID" value="NZ_BAAAYU010000005.1"/>
</dbReference>
<sequence length="497" mass="51244">MTRTIVVGGGAAGSALTARLSDDPDREVTLIEAGRADGVYPPELLDASGIRGAMPGHPATWTYEALLARGRPYAVARGRILGGSTTINGGYFVRARRGDHDIWADAGGPRWSYDACLPIWRAIEADADFGATALHGAAGPVPVRRHDGGLLAAAFTEAATARGHPLEPDKNGEQPAGVGPVPSNVRGGVRVNTGLAYIEPVRGRTNLRILGSTTVARIRWRGARAVGVETDVGGVDADEVVLCAGAIGSARILLSSGVGPQRPLSTLGIAVRADLPVGTAFADHPDIAVAWRPRGVIPDSADPFPFPVALHLDAAGRGGADGDLELLLAARPLDQLLTGSAAPDADRQVIVGLQAPRGRGELSLRSADPTTSPRVAYRYLEEASDRDRLRSGIRETAALLQTGALGEVCAGLSDLGDAQLQSDGALDDWMHAHLGTAIHMCATAPIGDVVDGAGRVLGVEGLRVADTSILPSVPSRGPAASAVLVGEVVARAMRAGD</sequence>
<dbReference type="InterPro" id="IPR000172">
    <property type="entry name" value="GMC_OxRdtase_N"/>
</dbReference>
<evidence type="ECO:0000256" key="6">
    <source>
        <dbReference type="SAM" id="MobiDB-lite"/>
    </source>
</evidence>
<dbReference type="SUPFAM" id="SSF54373">
    <property type="entry name" value="FAD-linked reductases, C-terminal domain"/>
    <property type="match status" value="1"/>
</dbReference>
<keyword evidence="3 5" id="KW-0285">Flavoprotein</keyword>
<evidence type="ECO:0000313" key="8">
    <source>
        <dbReference type="EMBL" id="GAA3635177.1"/>
    </source>
</evidence>
<keyword evidence="4 5" id="KW-0274">FAD</keyword>
<proteinExistence type="inferred from homology"/>
<evidence type="ECO:0000259" key="7">
    <source>
        <dbReference type="PROSITE" id="PS00623"/>
    </source>
</evidence>
<name>A0ABP7AL63_9MICO</name>
<evidence type="ECO:0000256" key="5">
    <source>
        <dbReference type="RuleBase" id="RU003968"/>
    </source>
</evidence>
<dbReference type="InterPro" id="IPR012132">
    <property type="entry name" value="GMC_OxRdtase"/>
</dbReference>
<evidence type="ECO:0000256" key="1">
    <source>
        <dbReference type="ARBA" id="ARBA00001974"/>
    </source>
</evidence>
<feature type="domain" description="Glucose-methanol-choline oxidoreductase N-terminal" evidence="7">
    <location>
        <begin position="78"/>
        <end position="101"/>
    </location>
</feature>
<dbReference type="SUPFAM" id="SSF51905">
    <property type="entry name" value="FAD/NAD(P)-binding domain"/>
    <property type="match status" value="1"/>
</dbReference>
<gene>
    <name evidence="8" type="ORF">GCM10022200_18080</name>
</gene>
<dbReference type="Gene3D" id="3.30.410.40">
    <property type="match status" value="1"/>
</dbReference>
<dbReference type="InterPro" id="IPR036188">
    <property type="entry name" value="FAD/NAD-bd_sf"/>
</dbReference>
<reference evidence="9" key="1">
    <citation type="journal article" date="2019" name="Int. J. Syst. Evol. Microbiol.">
        <title>The Global Catalogue of Microorganisms (GCM) 10K type strain sequencing project: providing services to taxonomists for standard genome sequencing and annotation.</title>
        <authorList>
            <consortium name="The Broad Institute Genomics Platform"/>
            <consortium name="The Broad Institute Genome Sequencing Center for Infectious Disease"/>
            <person name="Wu L."/>
            <person name="Ma J."/>
        </authorList>
    </citation>
    <scope>NUCLEOTIDE SEQUENCE [LARGE SCALE GENOMIC DNA]</scope>
    <source>
        <strain evidence="9">JCM 16544</strain>
    </source>
</reference>
<dbReference type="InterPro" id="IPR007867">
    <property type="entry name" value="GMC_OxRtase_C"/>
</dbReference>
<evidence type="ECO:0000256" key="4">
    <source>
        <dbReference type="ARBA" id="ARBA00022827"/>
    </source>
</evidence>
<dbReference type="PANTHER" id="PTHR11552">
    <property type="entry name" value="GLUCOSE-METHANOL-CHOLINE GMC OXIDOREDUCTASE"/>
    <property type="match status" value="1"/>
</dbReference>
<dbReference type="Gene3D" id="3.50.50.60">
    <property type="entry name" value="FAD/NAD(P)-binding domain"/>
    <property type="match status" value="1"/>
</dbReference>
<evidence type="ECO:0000256" key="2">
    <source>
        <dbReference type="ARBA" id="ARBA00010790"/>
    </source>
</evidence>
<accession>A0ABP7AL63</accession>
<keyword evidence="9" id="KW-1185">Reference proteome</keyword>
<dbReference type="Proteomes" id="UP001501697">
    <property type="component" value="Unassembled WGS sequence"/>
</dbReference>
<comment type="similarity">
    <text evidence="2 5">Belongs to the GMC oxidoreductase family.</text>
</comment>
<dbReference type="PROSITE" id="PS00623">
    <property type="entry name" value="GMC_OXRED_1"/>
    <property type="match status" value="1"/>
</dbReference>
<organism evidence="8 9">
    <name type="scientific">Microbacterium awajiense</name>
    <dbReference type="NCBI Taxonomy" id="415214"/>
    <lineage>
        <taxon>Bacteria</taxon>
        <taxon>Bacillati</taxon>
        <taxon>Actinomycetota</taxon>
        <taxon>Actinomycetes</taxon>
        <taxon>Micrococcales</taxon>
        <taxon>Microbacteriaceae</taxon>
        <taxon>Microbacterium</taxon>
    </lineage>
</organism>
<evidence type="ECO:0000256" key="3">
    <source>
        <dbReference type="ARBA" id="ARBA00022630"/>
    </source>
</evidence>
<comment type="cofactor">
    <cofactor evidence="1">
        <name>FAD</name>
        <dbReference type="ChEBI" id="CHEBI:57692"/>
    </cofactor>
</comment>
<dbReference type="PIRSF" id="PIRSF000137">
    <property type="entry name" value="Alcohol_oxidase"/>
    <property type="match status" value="1"/>
</dbReference>
<feature type="region of interest" description="Disordered" evidence="6">
    <location>
        <begin position="163"/>
        <end position="184"/>
    </location>
</feature>
<evidence type="ECO:0000313" key="9">
    <source>
        <dbReference type="Proteomes" id="UP001501697"/>
    </source>
</evidence>
<dbReference type="NCBIfam" id="TIGR03970">
    <property type="entry name" value="Rv0697"/>
    <property type="match status" value="1"/>
</dbReference>
<dbReference type="Pfam" id="PF05199">
    <property type="entry name" value="GMC_oxred_C"/>
    <property type="match status" value="1"/>
</dbReference>
<dbReference type="EMBL" id="BAAAYU010000005">
    <property type="protein sequence ID" value="GAA3635177.1"/>
    <property type="molecule type" value="Genomic_DNA"/>
</dbReference>
<dbReference type="PANTHER" id="PTHR11552:SF147">
    <property type="entry name" value="CHOLINE DEHYDROGENASE, MITOCHONDRIAL"/>
    <property type="match status" value="1"/>
</dbReference>
<dbReference type="InterPro" id="IPR023978">
    <property type="entry name" value="GMC_oxidoreductase_bact"/>
</dbReference>
<protein>
    <submittedName>
        <fullName evidence="8">GMC family oxidoreductase N-terminal domain-containing protein</fullName>
    </submittedName>
</protein>
<dbReference type="Pfam" id="PF00732">
    <property type="entry name" value="GMC_oxred_N"/>
    <property type="match status" value="1"/>
</dbReference>
<comment type="caution">
    <text evidence="8">The sequence shown here is derived from an EMBL/GenBank/DDBJ whole genome shotgun (WGS) entry which is preliminary data.</text>
</comment>